<dbReference type="Gene3D" id="3.40.1010.10">
    <property type="entry name" value="Cobalt-precorrin-4 Transmethylase, Domain 1"/>
    <property type="match status" value="1"/>
</dbReference>
<dbReference type="InterPro" id="IPR014777">
    <property type="entry name" value="4pyrrole_Mease_sub1"/>
</dbReference>
<dbReference type="InterPro" id="IPR035996">
    <property type="entry name" value="4pyrrol_Methylase_sf"/>
</dbReference>
<dbReference type="PANTHER" id="PTHR43467">
    <property type="entry name" value="COBALT-PRECORRIN-2 C(20)-METHYLTRANSFERASE"/>
    <property type="match status" value="1"/>
</dbReference>
<name>A0ABN2PJ07_9ACTN</name>
<reference evidence="7 8" key="1">
    <citation type="journal article" date="2019" name="Int. J. Syst. Evol. Microbiol.">
        <title>The Global Catalogue of Microorganisms (GCM) 10K type strain sequencing project: providing services to taxonomists for standard genome sequencing and annotation.</title>
        <authorList>
            <consortium name="The Broad Institute Genomics Platform"/>
            <consortium name="The Broad Institute Genome Sequencing Center for Infectious Disease"/>
            <person name="Wu L."/>
            <person name="Ma J."/>
        </authorList>
    </citation>
    <scope>NUCLEOTIDE SEQUENCE [LARGE SCALE GENOMIC DNA]</scope>
    <source>
        <strain evidence="7 8">JCM 14046</strain>
    </source>
</reference>
<dbReference type="InterPro" id="IPR012797">
    <property type="entry name" value="CobF"/>
</dbReference>
<organism evidence="7 8">
    <name type="scientific">Nocardioides lentus</name>
    <dbReference type="NCBI Taxonomy" id="338077"/>
    <lineage>
        <taxon>Bacteria</taxon>
        <taxon>Bacillati</taxon>
        <taxon>Actinomycetota</taxon>
        <taxon>Actinomycetes</taxon>
        <taxon>Propionibacteriales</taxon>
        <taxon>Nocardioidaceae</taxon>
        <taxon>Nocardioides</taxon>
    </lineage>
</organism>
<keyword evidence="5" id="KW-0949">S-adenosyl-L-methionine</keyword>
<keyword evidence="4" id="KW-0808">Transferase</keyword>
<dbReference type="NCBIfam" id="TIGR02434">
    <property type="entry name" value="CobF"/>
    <property type="match status" value="1"/>
</dbReference>
<dbReference type="InterPro" id="IPR000878">
    <property type="entry name" value="4pyrrol_Mease"/>
</dbReference>
<evidence type="ECO:0000256" key="5">
    <source>
        <dbReference type="ARBA" id="ARBA00022691"/>
    </source>
</evidence>
<evidence type="ECO:0000256" key="4">
    <source>
        <dbReference type="ARBA" id="ARBA00022679"/>
    </source>
</evidence>
<keyword evidence="3" id="KW-0489">Methyltransferase</keyword>
<dbReference type="SUPFAM" id="SSF53790">
    <property type="entry name" value="Tetrapyrrole methylase"/>
    <property type="match status" value="1"/>
</dbReference>
<dbReference type="InterPro" id="IPR014776">
    <property type="entry name" value="4pyrrole_Mease_sub2"/>
</dbReference>
<evidence type="ECO:0000313" key="7">
    <source>
        <dbReference type="EMBL" id="GAA1923053.1"/>
    </source>
</evidence>
<dbReference type="EMBL" id="BAAAMY010000005">
    <property type="protein sequence ID" value="GAA1923053.1"/>
    <property type="molecule type" value="Genomic_DNA"/>
</dbReference>
<dbReference type="RefSeq" id="WP_344007833.1">
    <property type="nucleotide sequence ID" value="NZ_BAAAMY010000005.1"/>
</dbReference>
<evidence type="ECO:0000256" key="2">
    <source>
        <dbReference type="ARBA" id="ARBA00022573"/>
    </source>
</evidence>
<dbReference type="Pfam" id="PF00590">
    <property type="entry name" value="TP_methylase"/>
    <property type="match status" value="1"/>
</dbReference>
<dbReference type="PANTHER" id="PTHR43467:SF1">
    <property type="entry name" value="PRECORRIN-6A SYNTHASE [DEACETYLATING]"/>
    <property type="match status" value="1"/>
</dbReference>
<sequence>MSRTIRVVGMGMGPDHLTPEATRALAASSYVVAARKHRGSDERDPLLAVRAAVAAGAGLAVVEVPDPPRGRTPADYRGEVADWHAARAEAWGAAISARDGDPALLVWGDPSLYDSTIRVVDAVAARLGARVEVVAGVAAPQLLAARHGVVLHAVGEPVLLTTGRRLARDLAAGTPNVVVMLDGDLACLDPGLGLQEWTIRWGANLGTPSERLVAGRVREVADDLRAARAAARETAGWVLDTYLLRAPAPF</sequence>
<dbReference type="Proteomes" id="UP001501612">
    <property type="component" value="Unassembled WGS sequence"/>
</dbReference>
<dbReference type="Gene3D" id="3.30.950.10">
    <property type="entry name" value="Methyltransferase, Cobalt-precorrin-4 Transmethylase, Domain 2"/>
    <property type="match status" value="1"/>
</dbReference>
<evidence type="ECO:0000259" key="6">
    <source>
        <dbReference type="Pfam" id="PF00590"/>
    </source>
</evidence>
<protein>
    <submittedName>
        <fullName evidence="7">Precorrin-6A synthase (Deacetylating)</fullName>
    </submittedName>
</protein>
<comment type="caution">
    <text evidence="7">The sequence shown here is derived from an EMBL/GenBank/DDBJ whole genome shotgun (WGS) entry which is preliminary data.</text>
</comment>
<gene>
    <name evidence="7" type="primary">cobF</name>
    <name evidence="7" type="ORF">GCM10009737_25840</name>
</gene>
<evidence type="ECO:0000313" key="8">
    <source>
        <dbReference type="Proteomes" id="UP001501612"/>
    </source>
</evidence>
<keyword evidence="2" id="KW-0169">Cobalamin biosynthesis</keyword>
<evidence type="ECO:0000256" key="1">
    <source>
        <dbReference type="ARBA" id="ARBA00004953"/>
    </source>
</evidence>
<accession>A0ABN2PJ07</accession>
<feature type="domain" description="Tetrapyrrole methylase" evidence="6">
    <location>
        <begin position="5"/>
        <end position="220"/>
    </location>
</feature>
<proteinExistence type="predicted"/>
<comment type="pathway">
    <text evidence="1">Cofactor biosynthesis; adenosylcobalamin biosynthesis.</text>
</comment>
<evidence type="ECO:0000256" key="3">
    <source>
        <dbReference type="ARBA" id="ARBA00022603"/>
    </source>
</evidence>
<keyword evidence="8" id="KW-1185">Reference proteome</keyword>